<keyword evidence="2" id="KW-0812">Transmembrane</keyword>
<feature type="transmembrane region" description="Helical" evidence="2">
    <location>
        <begin position="6"/>
        <end position="27"/>
    </location>
</feature>
<accession>A0A3L6SJT2</accession>
<reference evidence="4" key="1">
    <citation type="journal article" date="2019" name="Nat. Commun.">
        <title>The genome of broomcorn millet.</title>
        <authorList>
            <person name="Zou C."/>
            <person name="Miki D."/>
            <person name="Li D."/>
            <person name="Tang Q."/>
            <person name="Xiao L."/>
            <person name="Rajput S."/>
            <person name="Deng P."/>
            <person name="Jia W."/>
            <person name="Huang R."/>
            <person name="Zhang M."/>
            <person name="Sun Y."/>
            <person name="Hu J."/>
            <person name="Fu X."/>
            <person name="Schnable P.S."/>
            <person name="Li F."/>
            <person name="Zhang H."/>
            <person name="Feng B."/>
            <person name="Zhu X."/>
            <person name="Liu R."/>
            <person name="Schnable J.C."/>
            <person name="Zhu J.-K."/>
            <person name="Zhang H."/>
        </authorList>
    </citation>
    <scope>NUCLEOTIDE SEQUENCE [LARGE SCALE GENOMIC DNA]</scope>
</reference>
<keyword evidence="4" id="KW-1185">Reference proteome</keyword>
<evidence type="ECO:0000256" key="1">
    <source>
        <dbReference type="SAM" id="MobiDB-lite"/>
    </source>
</evidence>
<gene>
    <name evidence="3" type="ORF">C2845_PM07G36050</name>
</gene>
<keyword evidence="2" id="KW-0472">Membrane</keyword>
<evidence type="ECO:0000313" key="4">
    <source>
        <dbReference type="Proteomes" id="UP000275267"/>
    </source>
</evidence>
<protein>
    <submittedName>
        <fullName evidence="3">Uncharacterized protein</fullName>
    </submittedName>
</protein>
<dbReference type="AlphaFoldDB" id="A0A3L6SJT2"/>
<proteinExistence type="predicted"/>
<feature type="region of interest" description="Disordered" evidence="1">
    <location>
        <begin position="82"/>
        <end position="101"/>
    </location>
</feature>
<dbReference type="EMBL" id="PQIB02000004">
    <property type="protein sequence ID" value="RLN22872.1"/>
    <property type="molecule type" value="Genomic_DNA"/>
</dbReference>
<name>A0A3L6SJT2_PANMI</name>
<evidence type="ECO:0000256" key="2">
    <source>
        <dbReference type="SAM" id="Phobius"/>
    </source>
</evidence>
<sequence length="135" mass="14744">MTLLEVAELVLLAAAASALAAALILFCQSRRESRKRPPPELPLSQEPTAAVVLTKASRSRQLLVLILLTMLCFCSCSEGRQSARVEPASQAQSSSREERWLGPASRALYTIDEDDEPQDETPFYTPAASPARLLM</sequence>
<comment type="caution">
    <text evidence="3">The sequence shown here is derived from an EMBL/GenBank/DDBJ whole genome shotgun (WGS) entry which is preliminary data.</text>
</comment>
<dbReference type="Proteomes" id="UP000275267">
    <property type="component" value="Unassembled WGS sequence"/>
</dbReference>
<evidence type="ECO:0000313" key="3">
    <source>
        <dbReference type="EMBL" id="RLN22872.1"/>
    </source>
</evidence>
<organism evidence="3 4">
    <name type="scientific">Panicum miliaceum</name>
    <name type="common">Proso millet</name>
    <name type="synonym">Broomcorn millet</name>
    <dbReference type="NCBI Taxonomy" id="4540"/>
    <lineage>
        <taxon>Eukaryota</taxon>
        <taxon>Viridiplantae</taxon>
        <taxon>Streptophyta</taxon>
        <taxon>Embryophyta</taxon>
        <taxon>Tracheophyta</taxon>
        <taxon>Spermatophyta</taxon>
        <taxon>Magnoliopsida</taxon>
        <taxon>Liliopsida</taxon>
        <taxon>Poales</taxon>
        <taxon>Poaceae</taxon>
        <taxon>PACMAD clade</taxon>
        <taxon>Panicoideae</taxon>
        <taxon>Panicodae</taxon>
        <taxon>Paniceae</taxon>
        <taxon>Panicinae</taxon>
        <taxon>Panicum</taxon>
        <taxon>Panicum sect. Panicum</taxon>
    </lineage>
</organism>
<keyword evidence="2" id="KW-1133">Transmembrane helix</keyword>
<feature type="region of interest" description="Disordered" evidence="1">
    <location>
        <begin position="111"/>
        <end position="135"/>
    </location>
</feature>